<evidence type="ECO:0000313" key="3">
    <source>
        <dbReference type="Proteomes" id="UP000437748"/>
    </source>
</evidence>
<protein>
    <submittedName>
        <fullName evidence="2">Glycosyltransferase</fullName>
    </submittedName>
</protein>
<accession>A0A6N6VWT3</accession>
<dbReference type="InterPro" id="IPR001296">
    <property type="entry name" value="Glyco_trans_1"/>
</dbReference>
<dbReference type="AlphaFoldDB" id="A0A6N6VWT3"/>
<dbReference type="PANTHER" id="PTHR45947:SF3">
    <property type="entry name" value="SULFOQUINOVOSYL TRANSFERASE SQD2"/>
    <property type="match status" value="1"/>
</dbReference>
<dbReference type="Gene3D" id="3.40.50.2000">
    <property type="entry name" value="Glycogen Phosphorylase B"/>
    <property type="match status" value="2"/>
</dbReference>
<dbReference type="EMBL" id="WFLM01000001">
    <property type="protein sequence ID" value="KAB8040771.1"/>
    <property type="molecule type" value="Genomic_DNA"/>
</dbReference>
<dbReference type="GO" id="GO:0016757">
    <property type="term" value="F:glycosyltransferase activity"/>
    <property type="evidence" value="ECO:0007669"/>
    <property type="project" value="InterPro"/>
</dbReference>
<keyword evidence="3" id="KW-1185">Reference proteome</keyword>
<gene>
    <name evidence="2" type="ORF">GCL60_02255</name>
</gene>
<sequence length="375" mass="44038">MGSNTYWKDLIMIEYRNILFFNQAIEFGGHEIMSLKIIKNFSKRSLLNIIVCSHKNNVKFIEELNKIPNIKIIIHDINYSKVDFLKGIFHFLFNNYFKKLLNKENIHTVISIQGSVKMSAIIHFSCRRLKINSIAYIPSYAETKNIVNKLINKLILKLPINFIVISEYWKEVFMNITKKNKRNFHVINNLLTNNFSNHENNFSNDKKKIFLIGRLCSYKNQIFLCETLKIYPDLINAYDFFIVGDGQDYELLSNHISVKTGKIKILPWDSSNDLYLNADIILMTSVYEGLPLVAIEAMALKKPLILPGIKELKDLTISEFIYTPGDYFSLNKILKDNVSQFSEKAIQRNYEYYKNNFTNEIFEKNCEEFFQYVLK</sequence>
<dbReference type="PANTHER" id="PTHR45947">
    <property type="entry name" value="SULFOQUINOVOSYL TRANSFERASE SQD2"/>
    <property type="match status" value="1"/>
</dbReference>
<organism evidence="2 3">
    <name type="scientific">Silvanigrella paludirubra</name>
    <dbReference type="NCBI Taxonomy" id="2499159"/>
    <lineage>
        <taxon>Bacteria</taxon>
        <taxon>Pseudomonadati</taxon>
        <taxon>Bdellovibrionota</taxon>
        <taxon>Oligoflexia</taxon>
        <taxon>Silvanigrellales</taxon>
        <taxon>Silvanigrellaceae</taxon>
        <taxon>Silvanigrella</taxon>
    </lineage>
</organism>
<name>A0A6N6VWT3_9BACT</name>
<keyword evidence="2" id="KW-0808">Transferase</keyword>
<dbReference type="InterPro" id="IPR050194">
    <property type="entry name" value="Glycosyltransferase_grp1"/>
</dbReference>
<evidence type="ECO:0000313" key="2">
    <source>
        <dbReference type="EMBL" id="KAB8040771.1"/>
    </source>
</evidence>
<feature type="domain" description="Glycosyl transferase family 1" evidence="1">
    <location>
        <begin position="199"/>
        <end position="306"/>
    </location>
</feature>
<dbReference type="Proteomes" id="UP000437748">
    <property type="component" value="Unassembled WGS sequence"/>
</dbReference>
<dbReference type="SUPFAM" id="SSF53756">
    <property type="entry name" value="UDP-Glycosyltransferase/glycogen phosphorylase"/>
    <property type="match status" value="1"/>
</dbReference>
<reference evidence="2 3" key="1">
    <citation type="submission" date="2019-10" db="EMBL/GenBank/DDBJ databases">
        <title>New species of Slilvanegrellaceae.</title>
        <authorList>
            <person name="Pitt A."/>
            <person name="Hahn M.W."/>
        </authorList>
    </citation>
    <scope>NUCLEOTIDE SEQUENCE [LARGE SCALE GENOMIC DNA]</scope>
    <source>
        <strain evidence="2 3">SP-Ram-0.45-NSY-1</strain>
    </source>
</reference>
<proteinExistence type="predicted"/>
<comment type="caution">
    <text evidence="2">The sequence shown here is derived from an EMBL/GenBank/DDBJ whole genome shotgun (WGS) entry which is preliminary data.</text>
</comment>
<dbReference type="Pfam" id="PF00534">
    <property type="entry name" value="Glycos_transf_1"/>
    <property type="match status" value="1"/>
</dbReference>
<evidence type="ECO:0000259" key="1">
    <source>
        <dbReference type="Pfam" id="PF00534"/>
    </source>
</evidence>